<dbReference type="AlphaFoldDB" id="M2QHR5"/>
<evidence type="ECO:0008006" key="3">
    <source>
        <dbReference type="Google" id="ProtNLM"/>
    </source>
</evidence>
<organism evidence="1 2">
    <name type="scientific">Ceriporiopsis subvermispora (strain B)</name>
    <name type="common">White-rot fungus</name>
    <name type="synonym">Gelatoporia subvermispora</name>
    <dbReference type="NCBI Taxonomy" id="914234"/>
    <lineage>
        <taxon>Eukaryota</taxon>
        <taxon>Fungi</taxon>
        <taxon>Dikarya</taxon>
        <taxon>Basidiomycota</taxon>
        <taxon>Agaricomycotina</taxon>
        <taxon>Agaricomycetes</taxon>
        <taxon>Polyporales</taxon>
        <taxon>Gelatoporiaceae</taxon>
        <taxon>Gelatoporia</taxon>
    </lineage>
</organism>
<accession>M2QHR5</accession>
<dbReference type="Proteomes" id="UP000016930">
    <property type="component" value="Unassembled WGS sequence"/>
</dbReference>
<evidence type="ECO:0000313" key="2">
    <source>
        <dbReference type="Proteomes" id="UP000016930"/>
    </source>
</evidence>
<dbReference type="EMBL" id="KB445798">
    <property type="protein sequence ID" value="EMD36578.1"/>
    <property type="molecule type" value="Genomic_DNA"/>
</dbReference>
<gene>
    <name evidence="1" type="ORF">CERSUDRAFT_115613</name>
</gene>
<name>M2QHR5_CERS8</name>
<sequence>MPGMELNVDCLDTVMSWLPTRSDVLAMALSCSEIYQIARGLLLYWHVHIYEEVADYMSEALHQEFPSRFQYIRELTLDWRMEPGTAEFPGVPRKTVRLAAKILRHAHRLNTLRCPSLYLFDERARNVLINACWTTPAPRHLYIMDGVLEDWTIIAQMRGPVTTLRVAAAVTAAGGEGYGNGADGPAFVFPDLSRFAQTLQELDVGLLGGHFRVPSLPCRRVRKLTLLHTQQRDVRVLALAFPNLHELMYTVDYLALARDDAKKFTGENLRTQADGVWPFLDTIWSNGRSLEILNWRRRLKRLNIICRSAIGDYLQQLLKIVPLVSPQTVGVRFWDITRYETAELGLMSFVWGSYAGVENLIIDIPRCDVEMAKRDAIYDICRALARMFPSATHVIIRVRFLEDWPLPQDQMGTLAKRVQKVLGLGTGSNRYLALQGQLGIQDFVLRLAKDLPPMEFAYLEIGRDSKLFWKIEQGEKKKVTARELAYNEGRAVLEKRGVESPFGHSLRVWL</sequence>
<evidence type="ECO:0000313" key="1">
    <source>
        <dbReference type="EMBL" id="EMD36578.1"/>
    </source>
</evidence>
<protein>
    <recommendedName>
        <fullName evidence="3">F-box domain-containing protein</fullName>
    </recommendedName>
</protein>
<keyword evidence="2" id="KW-1185">Reference proteome</keyword>
<dbReference type="HOGENOM" id="CLU_029939_0_0_1"/>
<reference evidence="1 2" key="1">
    <citation type="journal article" date="2012" name="Proc. Natl. Acad. Sci. U.S.A.">
        <title>Comparative genomics of Ceriporiopsis subvermispora and Phanerochaete chrysosporium provide insight into selective ligninolysis.</title>
        <authorList>
            <person name="Fernandez-Fueyo E."/>
            <person name="Ruiz-Duenas F.J."/>
            <person name="Ferreira P."/>
            <person name="Floudas D."/>
            <person name="Hibbett D.S."/>
            <person name="Canessa P."/>
            <person name="Larrondo L.F."/>
            <person name="James T.Y."/>
            <person name="Seelenfreund D."/>
            <person name="Lobos S."/>
            <person name="Polanco R."/>
            <person name="Tello M."/>
            <person name="Honda Y."/>
            <person name="Watanabe T."/>
            <person name="Watanabe T."/>
            <person name="Ryu J.S."/>
            <person name="Kubicek C.P."/>
            <person name="Schmoll M."/>
            <person name="Gaskell J."/>
            <person name="Hammel K.E."/>
            <person name="St John F.J."/>
            <person name="Vanden Wymelenberg A."/>
            <person name="Sabat G."/>
            <person name="Splinter BonDurant S."/>
            <person name="Syed K."/>
            <person name="Yadav J.S."/>
            <person name="Doddapaneni H."/>
            <person name="Subramanian V."/>
            <person name="Lavin J.L."/>
            <person name="Oguiza J.A."/>
            <person name="Perez G."/>
            <person name="Pisabarro A.G."/>
            <person name="Ramirez L."/>
            <person name="Santoyo F."/>
            <person name="Master E."/>
            <person name="Coutinho P.M."/>
            <person name="Henrissat B."/>
            <person name="Lombard V."/>
            <person name="Magnuson J.K."/>
            <person name="Kuees U."/>
            <person name="Hori C."/>
            <person name="Igarashi K."/>
            <person name="Samejima M."/>
            <person name="Held B.W."/>
            <person name="Barry K.W."/>
            <person name="LaButti K.M."/>
            <person name="Lapidus A."/>
            <person name="Lindquist E.A."/>
            <person name="Lucas S.M."/>
            <person name="Riley R."/>
            <person name="Salamov A.A."/>
            <person name="Hoffmeister D."/>
            <person name="Schwenk D."/>
            <person name="Hadar Y."/>
            <person name="Yarden O."/>
            <person name="de Vries R.P."/>
            <person name="Wiebenga A."/>
            <person name="Stenlid J."/>
            <person name="Eastwood D."/>
            <person name="Grigoriev I.V."/>
            <person name="Berka R.M."/>
            <person name="Blanchette R.A."/>
            <person name="Kersten P."/>
            <person name="Martinez A.T."/>
            <person name="Vicuna R."/>
            <person name="Cullen D."/>
        </authorList>
    </citation>
    <scope>NUCLEOTIDE SEQUENCE [LARGE SCALE GENOMIC DNA]</scope>
    <source>
        <strain evidence="1 2">B</strain>
    </source>
</reference>
<proteinExistence type="predicted"/>